<keyword evidence="2" id="KW-1185">Reference proteome</keyword>
<sequence>MEMSQLIMVGSYSSFNKNYIPMIKVIPYIVYSDQYSITITPYTEMGLKKAIEI</sequence>
<name>A0A096ZGV7_9RHAB</name>
<evidence type="ECO:0000313" key="2">
    <source>
        <dbReference type="Proteomes" id="UP000172221"/>
    </source>
</evidence>
<dbReference type="RefSeq" id="YP_009177212.1">
    <property type="nucleotide sequence ID" value="NC_028241.1"/>
</dbReference>
<evidence type="ECO:0000313" key="1">
    <source>
        <dbReference type="EMBL" id="AIR95576.1"/>
    </source>
</evidence>
<dbReference type="GeneID" id="26122882"/>
<accession>A0A096ZGV7</accession>
<organism evidence="1 2">
    <name type="scientific">Yata virus</name>
    <dbReference type="NCBI Taxonomy" id="1272960"/>
    <lineage>
        <taxon>Viruses</taxon>
        <taxon>Riboviria</taxon>
        <taxon>Orthornavirae</taxon>
        <taxon>Negarnaviricota</taxon>
        <taxon>Haploviricotina</taxon>
        <taxon>Monjiviricetes</taxon>
        <taxon>Mononegavirales</taxon>
        <taxon>Rhabdoviridae</taxon>
        <taxon>Alpharhabdovirinae</taxon>
        <taxon>Ephemerovirus</taxon>
        <taxon>Ephemerovirus yata</taxon>
    </lineage>
</organism>
<gene>
    <name evidence="1" type="primary">alpha2</name>
</gene>
<protein>
    <submittedName>
        <fullName evidence="1">Alpha2x protein</fullName>
    </submittedName>
</protein>
<dbReference type="EMBL" id="KM085030">
    <property type="protein sequence ID" value="AIR95576.1"/>
    <property type="molecule type" value="Viral_cRNA"/>
</dbReference>
<proteinExistence type="predicted"/>
<dbReference type="Proteomes" id="UP000172221">
    <property type="component" value="Segment"/>
</dbReference>
<reference evidence="1 2" key="1">
    <citation type="submission" date="2014-07" db="EMBL/GenBank/DDBJ databases">
        <title>Koolpinyah and Yata viruses: two newly recognised ephemeroviruses from tropical regions of Australia and Africa.</title>
        <authorList>
            <person name="Blasdell K.R."/>
            <person name="Widen S.G."/>
            <person name="Diviney S.M."/>
            <person name="Firth C."/>
            <person name="Wood T.G."/>
            <person name="Tesh R.B."/>
            <person name="Holmes E.C."/>
            <person name="Vasilakis N."/>
            <person name="Walker P.J."/>
        </authorList>
    </citation>
    <scope>NUCLEOTIDE SEQUENCE [LARGE SCALE GENOMIC DNA]</scope>
    <source>
        <strain evidence="1">DakArB 2181</strain>
    </source>
</reference>